<dbReference type="Proteomes" id="UP000799429">
    <property type="component" value="Unassembled WGS sequence"/>
</dbReference>
<keyword evidence="2" id="KW-0677">Repeat</keyword>
<feature type="compositionally biased region" description="Acidic residues" evidence="4">
    <location>
        <begin position="371"/>
        <end position="387"/>
    </location>
</feature>
<evidence type="ECO:0000256" key="2">
    <source>
        <dbReference type="ARBA" id="ARBA00022737"/>
    </source>
</evidence>
<keyword evidence="1 3" id="KW-0853">WD repeat</keyword>
<dbReference type="GO" id="GO:0043130">
    <property type="term" value="F:ubiquitin binding"/>
    <property type="evidence" value="ECO:0007669"/>
    <property type="project" value="TreeGrafter"/>
</dbReference>
<feature type="region of interest" description="Disordered" evidence="4">
    <location>
        <begin position="353"/>
        <end position="387"/>
    </location>
</feature>
<dbReference type="GO" id="GO:0000209">
    <property type="term" value="P:protein polyubiquitination"/>
    <property type="evidence" value="ECO:0007669"/>
    <property type="project" value="TreeGrafter"/>
</dbReference>
<dbReference type="InterPro" id="IPR015943">
    <property type="entry name" value="WD40/YVTN_repeat-like_dom_sf"/>
</dbReference>
<dbReference type="FunFam" id="2.130.10.10:FF:001196">
    <property type="entry name" value="WD repeat protein (AFU_orthologue AFUA_1G12380)"/>
    <property type="match status" value="1"/>
</dbReference>
<dbReference type="InterPro" id="IPR036322">
    <property type="entry name" value="WD40_repeat_dom_sf"/>
</dbReference>
<evidence type="ECO:0000313" key="6">
    <source>
        <dbReference type="Proteomes" id="UP000799429"/>
    </source>
</evidence>
<proteinExistence type="predicted"/>
<evidence type="ECO:0000313" key="5">
    <source>
        <dbReference type="EMBL" id="KAF2840390.1"/>
    </source>
</evidence>
<dbReference type="PROSITE" id="PS50082">
    <property type="entry name" value="WD_REPEATS_2"/>
    <property type="match status" value="2"/>
</dbReference>
<dbReference type="SUPFAM" id="SSF50978">
    <property type="entry name" value="WD40 repeat-like"/>
    <property type="match status" value="1"/>
</dbReference>
<dbReference type="GO" id="GO:0043224">
    <property type="term" value="C:nuclear SCF ubiquitin ligase complex"/>
    <property type="evidence" value="ECO:0007669"/>
    <property type="project" value="TreeGrafter"/>
</dbReference>
<dbReference type="Gene3D" id="2.130.10.10">
    <property type="entry name" value="YVTN repeat-like/Quinoprotein amine dehydrogenase"/>
    <property type="match status" value="2"/>
</dbReference>
<dbReference type="PROSITE" id="PS50294">
    <property type="entry name" value="WD_REPEATS_REGION"/>
    <property type="match status" value="1"/>
</dbReference>
<dbReference type="AlphaFoldDB" id="A0A9P4VSF2"/>
<protein>
    <submittedName>
        <fullName evidence="5">WD domain-containing protein</fullName>
    </submittedName>
</protein>
<reference evidence="5" key="1">
    <citation type="journal article" date="2020" name="Stud. Mycol.">
        <title>101 Dothideomycetes genomes: a test case for predicting lifestyles and emergence of pathogens.</title>
        <authorList>
            <person name="Haridas S."/>
            <person name="Albert R."/>
            <person name="Binder M."/>
            <person name="Bloem J."/>
            <person name="Labutti K."/>
            <person name="Salamov A."/>
            <person name="Andreopoulos B."/>
            <person name="Baker S."/>
            <person name="Barry K."/>
            <person name="Bills G."/>
            <person name="Bluhm B."/>
            <person name="Cannon C."/>
            <person name="Castanera R."/>
            <person name="Culley D."/>
            <person name="Daum C."/>
            <person name="Ezra D."/>
            <person name="Gonzalez J."/>
            <person name="Henrissat B."/>
            <person name="Kuo A."/>
            <person name="Liang C."/>
            <person name="Lipzen A."/>
            <person name="Lutzoni F."/>
            <person name="Magnuson J."/>
            <person name="Mondo S."/>
            <person name="Nolan M."/>
            <person name="Ohm R."/>
            <person name="Pangilinan J."/>
            <person name="Park H.-J."/>
            <person name="Ramirez L."/>
            <person name="Alfaro M."/>
            <person name="Sun H."/>
            <person name="Tritt A."/>
            <person name="Yoshinaga Y."/>
            <person name="Zwiers L.-H."/>
            <person name="Turgeon B."/>
            <person name="Goodwin S."/>
            <person name="Spatafora J."/>
            <person name="Crous P."/>
            <person name="Grigoriev I."/>
        </authorList>
    </citation>
    <scope>NUCLEOTIDE SEQUENCE</scope>
    <source>
        <strain evidence="5">CBS 101060</strain>
    </source>
</reference>
<dbReference type="SMART" id="SM00320">
    <property type="entry name" value="WD40"/>
    <property type="match status" value="6"/>
</dbReference>
<dbReference type="PANTHER" id="PTHR22847:SF681">
    <property type="entry name" value="F-BOX PROTEIN MET30"/>
    <property type="match status" value="1"/>
</dbReference>
<feature type="compositionally biased region" description="Basic and acidic residues" evidence="4">
    <location>
        <begin position="353"/>
        <end position="370"/>
    </location>
</feature>
<dbReference type="Pfam" id="PF00400">
    <property type="entry name" value="WD40"/>
    <property type="match status" value="3"/>
</dbReference>
<evidence type="ECO:0000256" key="3">
    <source>
        <dbReference type="PROSITE-ProRule" id="PRU00221"/>
    </source>
</evidence>
<name>A0A9P4VSF2_9PEZI</name>
<sequence length="387" mass="42109">MSRSTDPGHFFQTSVSLSEAERKAKKSSNNNGIPIKLRSKILAVATDPDDTDAIYVAEAAGTVKKLSLENSKTTLLLTGPTAPLTSLALSTPTPACSSTRTLFAGCWDKAIYSWQLPYNTRGRTFVGHADFVKTLLFVPLPGRDVLLSGAADGAIFVWDVASGAKLSELKGHERGVLALTLDPVLGDEGKSVVVWSADSVREIRGWSVGVEGGDVVAKSLDPQAPIVAHETSVNALRFDADGDLWTASSDKTVKCLSRERGWAEEMSLSHPDFVRDVVVDERGGFVVTACRDEEVRVWERGSGELRHTFSGHFEEVTGLLLLGQLVVSISIDATVRRWSLAPEDLRQARLDAERAAKGEVKEEDKPKESLMTEEEERELAELMDESD</sequence>
<feature type="repeat" description="WD" evidence="3">
    <location>
        <begin position="125"/>
        <end position="168"/>
    </location>
</feature>
<keyword evidence="6" id="KW-1185">Reference proteome</keyword>
<organism evidence="5 6">
    <name type="scientific">Patellaria atrata CBS 101060</name>
    <dbReference type="NCBI Taxonomy" id="1346257"/>
    <lineage>
        <taxon>Eukaryota</taxon>
        <taxon>Fungi</taxon>
        <taxon>Dikarya</taxon>
        <taxon>Ascomycota</taxon>
        <taxon>Pezizomycotina</taxon>
        <taxon>Dothideomycetes</taxon>
        <taxon>Dothideomycetes incertae sedis</taxon>
        <taxon>Patellariales</taxon>
        <taxon>Patellariaceae</taxon>
        <taxon>Patellaria</taxon>
    </lineage>
</organism>
<feature type="repeat" description="WD" evidence="3">
    <location>
        <begin position="267"/>
        <end position="308"/>
    </location>
</feature>
<dbReference type="PANTHER" id="PTHR22847">
    <property type="entry name" value="WD40 REPEAT PROTEIN"/>
    <property type="match status" value="1"/>
</dbReference>
<dbReference type="PROSITE" id="PS00678">
    <property type="entry name" value="WD_REPEATS_1"/>
    <property type="match status" value="1"/>
</dbReference>
<evidence type="ECO:0000256" key="1">
    <source>
        <dbReference type="ARBA" id="ARBA00022574"/>
    </source>
</evidence>
<dbReference type="InterPro" id="IPR019775">
    <property type="entry name" value="WD40_repeat_CS"/>
</dbReference>
<gene>
    <name evidence="5" type="ORF">M501DRAFT_931369</name>
</gene>
<dbReference type="EMBL" id="MU006093">
    <property type="protein sequence ID" value="KAF2840390.1"/>
    <property type="molecule type" value="Genomic_DNA"/>
</dbReference>
<comment type="caution">
    <text evidence="5">The sequence shown here is derived from an EMBL/GenBank/DDBJ whole genome shotgun (WGS) entry which is preliminary data.</text>
</comment>
<dbReference type="OrthoDB" id="6262491at2759"/>
<dbReference type="InterPro" id="IPR001680">
    <property type="entry name" value="WD40_rpt"/>
</dbReference>
<evidence type="ECO:0000256" key="4">
    <source>
        <dbReference type="SAM" id="MobiDB-lite"/>
    </source>
</evidence>
<accession>A0A9P4VSF2</accession>